<dbReference type="RefSeq" id="WP_040991875.1">
    <property type="nucleotide sequence ID" value="NZ_JTKH01000024.1"/>
</dbReference>
<dbReference type="Pfam" id="PF20398">
    <property type="entry name" value="DUF6691"/>
    <property type="match status" value="1"/>
</dbReference>
<dbReference type="Proteomes" id="UP000031672">
    <property type="component" value="Unassembled WGS sequence"/>
</dbReference>
<accession>A0A0C2N8G2</accession>
<accession>A0A0C2NS80</accession>
<feature type="transmembrane region" description="Helical" evidence="1">
    <location>
        <begin position="114"/>
        <end position="135"/>
    </location>
</feature>
<dbReference type="OrthoDB" id="9790409at2"/>
<comment type="caution">
    <text evidence="2">The sequence shown here is derived from an EMBL/GenBank/DDBJ whole genome shotgun (WGS) entry which is preliminary data.</text>
</comment>
<keyword evidence="1" id="KW-1133">Transmembrane helix</keyword>
<keyword evidence="3" id="KW-1185">Reference proteome</keyword>
<dbReference type="EMBL" id="JTKH01000024">
    <property type="protein sequence ID" value="KII75941.1"/>
    <property type="molecule type" value="Genomic_DNA"/>
</dbReference>
<keyword evidence="1" id="KW-0472">Membrane</keyword>
<organism evidence="2 3">
    <name type="scientific">Vibrio renipiscarius</name>
    <dbReference type="NCBI Taxonomy" id="1461322"/>
    <lineage>
        <taxon>Bacteria</taxon>
        <taxon>Pseudomonadati</taxon>
        <taxon>Pseudomonadota</taxon>
        <taxon>Gammaproteobacteria</taxon>
        <taxon>Vibrionales</taxon>
        <taxon>Vibrionaceae</taxon>
        <taxon>Vibrio</taxon>
    </lineage>
</organism>
<evidence type="ECO:0000313" key="3">
    <source>
        <dbReference type="Proteomes" id="UP000031672"/>
    </source>
</evidence>
<protein>
    <submittedName>
        <fullName evidence="2">Transporter</fullName>
    </submittedName>
</protein>
<evidence type="ECO:0000313" key="2">
    <source>
        <dbReference type="EMBL" id="KII75941.1"/>
    </source>
</evidence>
<sequence length="142" mass="15059">MNQHLSLLAALISGLVFGLGMAISGMIDPAKIIAFLDVAGDWDPSLAFVMGGALLVFLPSYFFLIKPRTHALNNEPYCLPVKQVIDRRLIIGAAIFGLGWGIGGLCPGPAVTSLFYGSLAMPVFITTMVIGALGAKRLIRGR</sequence>
<evidence type="ECO:0000256" key="1">
    <source>
        <dbReference type="SAM" id="Phobius"/>
    </source>
</evidence>
<dbReference type="STRING" id="1461322.OJ16_13970"/>
<dbReference type="InterPro" id="IPR046513">
    <property type="entry name" value="DUF6691"/>
</dbReference>
<proteinExistence type="predicted"/>
<feature type="transmembrane region" description="Helical" evidence="1">
    <location>
        <begin position="46"/>
        <end position="64"/>
    </location>
</feature>
<feature type="transmembrane region" description="Helical" evidence="1">
    <location>
        <begin position="85"/>
        <end position="102"/>
    </location>
</feature>
<name>A0A0C2N8G2_9VIBR</name>
<keyword evidence="1" id="KW-0812">Transmembrane</keyword>
<gene>
    <name evidence="2" type="ORF">OJ16_13970</name>
</gene>
<reference evidence="2 3" key="1">
    <citation type="submission" date="2014-11" db="EMBL/GenBank/DDBJ databases">
        <title>Draft Genome Sequence of Vibrio piscirenalis strains CECT 8603T and CECT 8604, two marine Gammaproteobacterium isolated from cultured gilthead sea bream (Sparus aurata).</title>
        <authorList>
            <person name="Arahal D.R."/>
            <person name="Rodrigo-Torres L."/>
            <person name="Lucena T."/>
            <person name="Pujalte M.J."/>
        </authorList>
    </citation>
    <scope>NUCLEOTIDE SEQUENCE [LARGE SCALE GENOMIC DNA]</scope>
    <source>
        <strain evidence="2 3">DCR 1-4-2</strain>
    </source>
</reference>
<dbReference type="AlphaFoldDB" id="A0A0C2N8G2"/>